<dbReference type="EMBL" id="KV878592">
    <property type="protein sequence ID" value="OJJ55458.1"/>
    <property type="molecule type" value="Genomic_DNA"/>
</dbReference>
<feature type="transmembrane region" description="Helical" evidence="2">
    <location>
        <begin position="203"/>
        <end position="225"/>
    </location>
</feature>
<dbReference type="STRING" id="1036612.A0A1L9T7Q8"/>
<name>A0A1L9T7Q8_9EURO</name>
<accession>A0A1L9T7Q8</accession>
<reference evidence="4" key="1">
    <citation type="journal article" date="2017" name="Genome Biol.">
        <title>Comparative genomics reveals high biological diversity and specific adaptations in the industrially and medically important fungal genus Aspergillus.</title>
        <authorList>
            <person name="de Vries R.P."/>
            <person name="Riley R."/>
            <person name="Wiebenga A."/>
            <person name="Aguilar-Osorio G."/>
            <person name="Amillis S."/>
            <person name="Uchima C.A."/>
            <person name="Anderluh G."/>
            <person name="Asadollahi M."/>
            <person name="Askin M."/>
            <person name="Barry K."/>
            <person name="Battaglia E."/>
            <person name="Bayram O."/>
            <person name="Benocci T."/>
            <person name="Braus-Stromeyer S.A."/>
            <person name="Caldana C."/>
            <person name="Canovas D."/>
            <person name="Cerqueira G.C."/>
            <person name="Chen F."/>
            <person name="Chen W."/>
            <person name="Choi C."/>
            <person name="Clum A."/>
            <person name="Dos Santos R.A."/>
            <person name="Damasio A.R."/>
            <person name="Diallinas G."/>
            <person name="Emri T."/>
            <person name="Fekete E."/>
            <person name="Flipphi M."/>
            <person name="Freyberg S."/>
            <person name="Gallo A."/>
            <person name="Gournas C."/>
            <person name="Habgood R."/>
            <person name="Hainaut M."/>
            <person name="Harispe M.L."/>
            <person name="Henrissat B."/>
            <person name="Hilden K.S."/>
            <person name="Hope R."/>
            <person name="Hossain A."/>
            <person name="Karabika E."/>
            <person name="Karaffa L."/>
            <person name="Karanyi Z."/>
            <person name="Krasevec N."/>
            <person name="Kuo A."/>
            <person name="Kusch H."/>
            <person name="LaButti K."/>
            <person name="Lagendijk E.L."/>
            <person name="Lapidus A."/>
            <person name="Levasseur A."/>
            <person name="Lindquist E."/>
            <person name="Lipzen A."/>
            <person name="Logrieco A.F."/>
            <person name="MacCabe A."/>
            <person name="Maekelae M.R."/>
            <person name="Malavazi I."/>
            <person name="Melin P."/>
            <person name="Meyer V."/>
            <person name="Mielnichuk N."/>
            <person name="Miskei M."/>
            <person name="Molnar A.P."/>
            <person name="Mule G."/>
            <person name="Ngan C.Y."/>
            <person name="Orejas M."/>
            <person name="Orosz E."/>
            <person name="Ouedraogo J.P."/>
            <person name="Overkamp K.M."/>
            <person name="Park H.-S."/>
            <person name="Perrone G."/>
            <person name="Piumi F."/>
            <person name="Punt P.J."/>
            <person name="Ram A.F."/>
            <person name="Ramon A."/>
            <person name="Rauscher S."/>
            <person name="Record E."/>
            <person name="Riano-Pachon D.M."/>
            <person name="Robert V."/>
            <person name="Roehrig J."/>
            <person name="Ruller R."/>
            <person name="Salamov A."/>
            <person name="Salih N.S."/>
            <person name="Samson R.A."/>
            <person name="Sandor E."/>
            <person name="Sanguinetti M."/>
            <person name="Schuetze T."/>
            <person name="Sepcic K."/>
            <person name="Shelest E."/>
            <person name="Sherlock G."/>
            <person name="Sophianopoulou V."/>
            <person name="Squina F.M."/>
            <person name="Sun H."/>
            <person name="Susca A."/>
            <person name="Todd R.B."/>
            <person name="Tsang A."/>
            <person name="Unkles S.E."/>
            <person name="van de Wiele N."/>
            <person name="van Rossen-Uffink D."/>
            <person name="Oliveira J.V."/>
            <person name="Vesth T.C."/>
            <person name="Visser J."/>
            <person name="Yu J.-H."/>
            <person name="Zhou M."/>
            <person name="Andersen M.R."/>
            <person name="Archer D.B."/>
            <person name="Baker S.E."/>
            <person name="Benoit I."/>
            <person name="Brakhage A.A."/>
            <person name="Braus G.H."/>
            <person name="Fischer R."/>
            <person name="Frisvad J.C."/>
            <person name="Goldman G.H."/>
            <person name="Houbraken J."/>
            <person name="Oakley B."/>
            <person name="Pocsi I."/>
            <person name="Scazzocchio C."/>
            <person name="Seiboth B."/>
            <person name="vanKuyk P.A."/>
            <person name="Wortman J."/>
            <person name="Dyer P.S."/>
            <person name="Grigoriev I.V."/>
        </authorList>
    </citation>
    <scope>NUCLEOTIDE SEQUENCE [LARGE SCALE GENOMIC DNA]</scope>
    <source>
        <strain evidence="4">CBS 593.65</strain>
    </source>
</reference>
<evidence type="ECO:0000313" key="4">
    <source>
        <dbReference type="Proteomes" id="UP000184356"/>
    </source>
</evidence>
<keyword evidence="4" id="KW-1185">Reference proteome</keyword>
<proteinExistence type="predicted"/>
<organism evidence="3 4">
    <name type="scientific">Aspergillus sydowii CBS 593.65</name>
    <dbReference type="NCBI Taxonomy" id="1036612"/>
    <lineage>
        <taxon>Eukaryota</taxon>
        <taxon>Fungi</taxon>
        <taxon>Dikarya</taxon>
        <taxon>Ascomycota</taxon>
        <taxon>Pezizomycotina</taxon>
        <taxon>Eurotiomycetes</taxon>
        <taxon>Eurotiomycetidae</taxon>
        <taxon>Eurotiales</taxon>
        <taxon>Aspergillaceae</taxon>
        <taxon>Aspergillus</taxon>
        <taxon>Aspergillus subgen. Nidulantes</taxon>
    </lineage>
</organism>
<evidence type="ECO:0000256" key="1">
    <source>
        <dbReference type="SAM" id="MobiDB-lite"/>
    </source>
</evidence>
<keyword evidence="2" id="KW-1133">Transmembrane helix</keyword>
<dbReference type="VEuPathDB" id="FungiDB:ASPSYDRAFT_48657"/>
<dbReference type="RefSeq" id="XP_040699264.1">
    <property type="nucleotide sequence ID" value="XM_040847669.1"/>
</dbReference>
<dbReference type="OrthoDB" id="5295335at2759"/>
<dbReference type="AlphaFoldDB" id="A0A1L9T7Q8"/>
<protein>
    <submittedName>
        <fullName evidence="3">Uncharacterized protein</fullName>
    </submittedName>
</protein>
<dbReference type="GeneID" id="63763742"/>
<dbReference type="Proteomes" id="UP000184356">
    <property type="component" value="Unassembled WGS sequence"/>
</dbReference>
<feature type="region of interest" description="Disordered" evidence="1">
    <location>
        <begin position="257"/>
        <end position="290"/>
    </location>
</feature>
<feature type="transmembrane region" description="Helical" evidence="2">
    <location>
        <begin position="340"/>
        <end position="361"/>
    </location>
</feature>
<feature type="transmembrane region" description="Helical" evidence="2">
    <location>
        <begin position="231"/>
        <end position="248"/>
    </location>
</feature>
<evidence type="ECO:0000313" key="3">
    <source>
        <dbReference type="EMBL" id="OJJ55458.1"/>
    </source>
</evidence>
<keyword evidence="2" id="KW-0812">Transmembrane</keyword>
<gene>
    <name evidence="3" type="ORF">ASPSYDRAFT_48657</name>
</gene>
<sequence length="454" mass="50453">MLSVLDHLVDWFANFRFPGARSSPMADQTAVNNALGTILGYLGAEIAPPDLFERLLWPQRFYNGFTLASIPKMALLMTMGGPLHRAALTSFDDILHNDLLKGPHLGHMLGSPFYKDSCLKYTVYDAEGRKEGEEYVRNDLWTRVAANYPIPSSALSTGGDGKPTVTRVRAFHKVSYLRLSAIRQPSQPRGIAKEETGAATARTYVALFVTELVSVIVGAIVLAAWRSLFGLLWFIPLILKLASAAFALQREPIKVPELPTSPPRTPSVSSTSELCEKPESPCPTPSSTDTLAKPARTKIFEIHNEKHGFLLIEGPEELVLQFFRHYGHPIRNRCREAVQLCIIICMGFVFPVGLVCCLVWMPVSLQYLWLGYQLYTTLAMHIYRFTGGRAWSTTEDHLLKQFLRSSEKGEPQVAYLGGPGRGVMAELNVTFHGRYAEGKAHMERLLLSRANGGC</sequence>
<evidence type="ECO:0000256" key="2">
    <source>
        <dbReference type="SAM" id="Phobius"/>
    </source>
</evidence>
<keyword evidence="2" id="KW-0472">Membrane</keyword>